<evidence type="ECO:0000256" key="1">
    <source>
        <dbReference type="SAM" id="MobiDB-lite"/>
    </source>
</evidence>
<feature type="compositionally biased region" description="Basic residues" evidence="1">
    <location>
        <begin position="1386"/>
        <end position="1396"/>
    </location>
</feature>
<feature type="region of interest" description="Disordered" evidence="1">
    <location>
        <begin position="1054"/>
        <end position="1077"/>
    </location>
</feature>
<feature type="compositionally biased region" description="Polar residues" evidence="1">
    <location>
        <begin position="206"/>
        <end position="221"/>
    </location>
</feature>
<sequence length="1396" mass="149695">MESPSGFSPFRRTDSHRGDASTTRDLSFYDQPDDFSSMANSPLATPISDTSTISRSRSRSSSTSSFDSVGSDGASSCSSVEQVFFGPVGTKEQTLIAKLSKVHLEVDSERAEEKHFDKENSKRRVTRRDSKEFHRRKTLVFSSRASLANCDSPQARLWGNGFYVKGDEKPLQPQTSSKSSSPLAPWSSANTARSSFRLNSPRSSSTPTKAQSLLKSTTDTLGTDPLIEPTTPAVDFDTDIQPPEEDRDSLFPEQAAQESELTDQQEGASDPADSEKGEDEGELSELSDAESKGGAFDEEEEVSVEPDMGVEAEAEMPGTPVEIAADEPGALGVELSTLRLNEPEINAELEIEVDRLQDDVAAVAEPATRQEEMPLPETASKRTTSSRRSARLLEKVAASHRTEFEEAAVDSIEAEGVETEVSVDTAAMEEHQDTTSELATREEEDPIEKENSVVLPNAASSDGTDLPDDLVSENDEERAEDLDEIITPVTAAEVENEHAASNASINASGASDRSKRREETIELPNEETSETTLKVAADVTLEAPEVGSARIDSSKADPVEETEMKRTPSTPDGSTEDLEPVVDATPSRQSEAGETTFDPESPMPVCRAPKPELMMGFSPLGKRDMDQDILPLGRQTSLSPVAHTAGVAKFHLGAFDLAKDDLGSSTLRVRQALSPERRNVFASHQRLPATPVRTPSKQADAPRSGFLQRSIALPPVTKMLDRKLMKSSTPRTDRKKLASDVIGDGSGRRSSKPVASARAVTTSTTALPILSPEKSGDTPAKSRRKSLRSAANSSAAEAPAAVVDETLGARSTVAMQETPSRPIQGQQVETSSSAVPRVVQSTESKLRQPAKSLLKKPSASFLPVLKSTVVTSRSAASTCATSAIATTSHTPSTTTFDFAQPVPNQKITNYAPAAKTRSVIPTIMKSPVKQPDVFTSLGPPIRPNRAGPIVSTSRGPPVRPNMTPVRGGGIRSFGSPVRSNMSPTKNSTSSTPQRAHHFMALSTPQAVHVGLNSPAPARRMDIARSRMHASTTAHQERPILSMTADRPLQHQFETLPRSRLAEQTDSEPPVVPVERVPPPPSVPLITPVAAPTAAHVPPAAIAELTVPEPPVASASGTSRRSARPARTAVNLASSATSEAVKPSRAAGGKREKPKVATTSTSGKAPVVVDLDSITKLNTTRNEVVFSAITTIKQRRQGERPRGDPLTIAEKIASLSREERALRRQLEKSGATSEDEDRPSGSLDSHRRGPGETEDYTTPARPGKRAREESESPTRGPAAKKSRIISGLPSVTGPKEERRVKWDKGLVMISDSRKTPSEASSQSQVVKGCLKKNIVLDHLGNVPNASLGAPGLQPLPVEVFKIRYDGEDFSDGEPGEPKSIKRAEKSKGKKKAVATEK</sequence>
<feature type="region of interest" description="Disordered" evidence="1">
    <location>
        <begin position="934"/>
        <end position="991"/>
    </location>
</feature>
<feature type="region of interest" description="Disordered" evidence="1">
    <location>
        <begin position="718"/>
        <end position="803"/>
    </location>
</feature>
<feature type="compositionally biased region" description="Low complexity" evidence="1">
    <location>
        <begin position="499"/>
        <end position="511"/>
    </location>
</feature>
<evidence type="ECO:0000313" key="3">
    <source>
        <dbReference type="Proteomes" id="UP000812966"/>
    </source>
</evidence>
<gene>
    <name evidence="2" type="ORF">FFLO_00287</name>
</gene>
<feature type="region of interest" description="Disordered" evidence="1">
    <location>
        <begin position="1110"/>
        <end position="1161"/>
    </location>
</feature>
<dbReference type="EMBL" id="JABELV010000003">
    <property type="protein sequence ID" value="KAG7575468.1"/>
    <property type="molecule type" value="Genomic_DNA"/>
</dbReference>
<feature type="compositionally biased region" description="Low complexity" evidence="1">
    <location>
        <begin position="171"/>
        <end position="205"/>
    </location>
</feature>
<feature type="compositionally biased region" description="Low complexity" evidence="1">
    <location>
        <begin position="1112"/>
        <end position="1128"/>
    </location>
</feature>
<feature type="region of interest" description="Disordered" evidence="1">
    <location>
        <begin position="1366"/>
        <end position="1396"/>
    </location>
</feature>
<keyword evidence="3" id="KW-1185">Reference proteome</keyword>
<feature type="region of interest" description="Disordered" evidence="1">
    <location>
        <begin position="413"/>
        <end position="605"/>
    </location>
</feature>
<feature type="compositionally biased region" description="Acidic residues" evidence="1">
    <location>
        <begin position="296"/>
        <end position="314"/>
    </location>
</feature>
<feature type="compositionally biased region" description="Basic and acidic residues" evidence="1">
    <location>
        <begin position="552"/>
        <end position="566"/>
    </location>
</feature>
<protein>
    <submittedName>
        <fullName evidence="2">Uncharacterized protein</fullName>
    </submittedName>
</protein>
<feature type="compositionally biased region" description="Basic and acidic residues" evidence="1">
    <location>
        <begin position="106"/>
        <end position="132"/>
    </location>
</feature>
<feature type="compositionally biased region" description="Basic and acidic residues" evidence="1">
    <location>
        <begin position="1374"/>
        <end position="1385"/>
    </location>
</feature>
<feature type="region of interest" description="Disordered" evidence="1">
    <location>
        <begin position="1"/>
        <end position="77"/>
    </location>
</feature>
<evidence type="ECO:0000313" key="2">
    <source>
        <dbReference type="EMBL" id="KAG7575468.1"/>
    </source>
</evidence>
<feature type="compositionally biased region" description="Polar residues" evidence="1">
    <location>
        <begin position="977"/>
        <end position="991"/>
    </location>
</feature>
<dbReference type="Proteomes" id="UP000812966">
    <property type="component" value="Unassembled WGS sequence"/>
</dbReference>
<feature type="compositionally biased region" description="Low complexity" evidence="1">
    <location>
        <begin position="754"/>
        <end position="766"/>
    </location>
</feature>
<feature type="region of interest" description="Disordered" evidence="1">
    <location>
        <begin position="106"/>
        <end position="133"/>
    </location>
</feature>
<feature type="region of interest" description="Disordered" evidence="1">
    <location>
        <begin position="681"/>
        <end position="705"/>
    </location>
</feature>
<feature type="compositionally biased region" description="Low complexity" evidence="1">
    <location>
        <begin position="48"/>
        <end position="77"/>
    </location>
</feature>
<feature type="compositionally biased region" description="Acidic residues" evidence="1">
    <location>
        <begin position="236"/>
        <end position="247"/>
    </location>
</feature>
<feature type="compositionally biased region" description="Low complexity" evidence="1">
    <location>
        <begin position="788"/>
        <end position="801"/>
    </location>
</feature>
<feature type="region of interest" description="Disordered" evidence="1">
    <location>
        <begin position="815"/>
        <end position="838"/>
    </location>
</feature>
<reference evidence="2" key="1">
    <citation type="submission" date="2020-04" db="EMBL/GenBank/DDBJ databases">
        <title>Analysis of mating type loci in Filobasidium floriforme.</title>
        <authorList>
            <person name="Nowrousian M."/>
        </authorList>
    </citation>
    <scope>NUCLEOTIDE SEQUENCE</scope>
    <source>
        <strain evidence="2">CBS 6242</strain>
    </source>
</reference>
<feature type="compositionally biased region" description="Acidic residues" evidence="1">
    <location>
        <begin position="276"/>
        <end position="288"/>
    </location>
</feature>
<dbReference type="OrthoDB" id="2148418at2759"/>
<feature type="region of interest" description="Disordered" evidence="1">
    <location>
        <begin position="363"/>
        <end position="389"/>
    </location>
</feature>
<feature type="region of interest" description="Disordered" evidence="1">
    <location>
        <begin position="1220"/>
        <end position="1301"/>
    </location>
</feature>
<proteinExistence type="predicted"/>
<comment type="caution">
    <text evidence="2">The sequence shown here is derived from an EMBL/GenBank/DDBJ whole genome shotgun (WGS) entry which is preliminary data.</text>
</comment>
<feature type="compositionally biased region" description="Acidic residues" evidence="1">
    <location>
        <begin position="465"/>
        <end position="484"/>
    </location>
</feature>
<feature type="compositionally biased region" description="Polar residues" evidence="1">
    <location>
        <begin position="256"/>
        <end position="267"/>
    </location>
</feature>
<accession>A0A8K0JSM9</accession>
<name>A0A8K0JSM9_9TREE</name>
<organism evidence="2 3">
    <name type="scientific">Filobasidium floriforme</name>
    <dbReference type="NCBI Taxonomy" id="5210"/>
    <lineage>
        <taxon>Eukaryota</taxon>
        <taxon>Fungi</taxon>
        <taxon>Dikarya</taxon>
        <taxon>Basidiomycota</taxon>
        <taxon>Agaricomycotina</taxon>
        <taxon>Tremellomycetes</taxon>
        <taxon>Filobasidiales</taxon>
        <taxon>Filobasidiaceae</taxon>
        <taxon>Filobasidium</taxon>
    </lineage>
</organism>
<feature type="region of interest" description="Disordered" evidence="1">
    <location>
        <begin position="163"/>
        <end position="319"/>
    </location>
</feature>